<keyword evidence="7" id="KW-0482">Metalloprotease</keyword>
<proteinExistence type="inferred from homology"/>
<comment type="cofactor">
    <cofactor evidence="1">
        <name>Zn(2+)</name>
        <dbReference type="ChEBI" id="CHEBI:29105"/>
    </cofactor>
</comment>
<dbReference type="Pfam" id="PF00675">
    <property type="entry name" value="Peptidase_M16"/>
    <property type="match status" value="1"/>
</dbReference>
<keyword evidence="6" id="KW-0862">Zinc</keyword>
<evidence type="ECO:0000256" key="3">
    <source>
        <dbReference type="ARBA" id="ARBA00022670"/>
    </source>
</evidence>
<evidence type="ECO:0000256" key="8">
    <source>
        <dbReference type="RuleBase" id="RU004447"/>
    </source>
</evidence>
<keyword evidence="3" id="KW-0645">Protease</keyword>
<keyword evidence="12" id="KW-1185">Reference proteome</keyword>
<evidence type="ECO:0000256" key="4">
    <source>
        <dbReference type="ARBA" id="ARBA00022723"/>
    </source>
</evidence>
<dbReference type="SUPFAM" id="SSF63411">
    <property type="entry name" value="LuxS/MPP-like metallohydrolase"/>
    <property type="match status" value="4"/>
</dbReference>
<evidence type="ECO:0000313" key="12">
    <source>
        <dbReference type="Proteomes" id="UP000830055"/>
    </source>
</evidence>
<dbReference type="EMBL" id="AP025516">
    <property type="protein sequence ID" value="BDD87050.1"/>
    <property type="molecule type" value="Genomic_DNA"/>
</dbReference>
<feature type="domain" description="Peptidase M16 N-terminal" evidence="9">
    <location>
        <begin position="64"/>
        <end position="193"/>
    </location>
</feature>
<dbReference type="Gene3D" id="3.30.830.10">
    <property type="entry name" value="Metalloenzyme, LuxS/M16 peptidase-like"/>
    <property type="match status" value="4"/>
</dbReference>
<reference evidence="11 12" key="1">
    <citation type="submission" date="2022-01" db="EMBL/GenBank/DDBJ databases">
        <title>Desulfofustis limnae sp. nov., a novel mesophilic sulfate-reducing bacterium isolated from marsh soil.</title>
        <authorList>
            <person name="Watanabe M."/>
            <person name="Takahashi A."/>
            <person name="Kojima H."/>
            <person name="Fukui M."/>
        </authorList>
    </citation>
    <scope>NUCLEOTIDE SEQUENCE [LARGE SCALE GENOMIC DNA]</scope>
    <source>
        <strain evidence="11 12">PPLL</strain>
    </source>
</reference>
<gene>
    <name evidence="11" type="ORF">DPPLL_14150</name>
</gene>
<dbReference type="PANTHER" id="PTHR43690">
    <property type="entry name" value="NARDILYSIN"/>
    <property type="match status" value="1"/>
</dbReference>
<evidence type="ECO:0000256" key="2">
    <source>
        <dbReference type="ARBA" id="ARBA00007261"/>
    </source>
</evidence>
<dbReference type="RefSeq" id="WP_284154093.1">
    <property type="nucleotide sequence ID" value="NZ_AP025516.1"/>
</dbReference>
<accession>A0ABM7W819</accession>
<keyword evidence="5" id="KW-0378">Hydrolase</keyword>
<dbReference type="InterPro" id="IPR007863">
    <property type="entry name" value="Peptidase_M16_C"/>
</dbReference>
<evidence type="ECO:0000256" key="6">
    <source>
        <dbReference type="ARBA" id="ARBA00022833"/>
    </source>
</evidence>
<feature type="domain" description="Peptidase M16 C-terminal" evidence="10">
    <location>
        <begin position="720"/>
        <end position="878"/>
    </location>
</feature>
<keyword evidence="4" id="KW-0479">Metal-binding</keyword>
<dbReference type="InterPro" id="IPR011765">
    <property type="entry name" value="Pept_M16_N"/>
</dbReference>
<evidence type="ECO:0000256" key="5">
    <source>
        <dbReference type="ARBA" id="ARBA00022801"/>
    </source>
</evidence>
<evidence type="ECO:0000256" key="1">
    <source>
        <dbReference type="ARBA" id="ARBA00001947"/>
    </source>
</evidence>
<evidence type="ECO:0000259" key="9">
    <source>
        <dbReference type="Pfam" id="PF00675"/>
    </source>
</evidence>
<dbReference type="Pfam" id="PF05193">
    <property type="entry name" value="Peptidase_M16_C"/>
    <property type="match status" value="2"/>
</dbReference>
<dbReference type="PANTHER" id="PTHR43690:SF17">
    <property type="entry name" value="PROTEIN YHJJ"/>
    <property type="match status" value="1"/>
</dbReference>
<dbReference type="InterPro" id="IPR011249">
    <property type="entry name" value="Metalloenz_LuxS/M16"/>
</dbReference>
<feature type="domain" description="Peptidase M16 C-terminal" evidence="10">
    <location>
        <begin position="228"/>
        <end position="407"/>
    </location>
</feature>
<comment type="similarity">
    <text evidence="2 8">Belongs to the peptidase M16 family.</text>
</comment>
<dbReference type="PROSITE" id="PS00143">
    <property type="entry name" value="INSULINASE"/>
    <property type="match status" value="1"/>
</dbReference>
<evidence type="ECO:0000259" key="10">
    <source>
        <dbReference type="Pfam" id="PF05193"/>
    </source>
</evidence>
<dbReference type="Proteomes" id="UP000830055">
    <property type="component" value="Chromosome"/>
</dbReference>
<evidence type="ECO:0000313" key="11">
    <source>
        <dbReference type="EMBL" id="BDD87050.1"/>
    </source>
</evidence>
<organism evidence="11 12">
    <name type="scientific">Desulfofustis limnaeus</name>
    <dbReference type="NCBI Taxonomy" id="2740163"/>
    <lineage>
        <taxon>Bacteria</taxon>
        <taxon>Pseudomonadati</taxon>
        <taxon>Thermodesulfobacteriota</taxon>
        <taxon>Desulfobulbia</taxon>
        <taxon>Desulfobulbales</taxon>
        <taxon>Desulfocapsaceae</taxon>
        <taxon>Desulfofustis</taxon>
    </lineage>
</organism>
<protein>
    <submittedName>
        <fullName evidence="11">Peptidase M16</fullName>
    </submittedName>
</protein>
<name>A0ABM7W819_9BACT</name>
<sequence length="963" mass="107245">MLRIIFLVIVFTVVNQGSWLSAVQAESAAGTTESCFSTAWPHEHSELTVDPSLHFGRLDNGLRYVLRKNSEPRERTAIYLGILAGSVQERDDQRGLAHFVEHMVFNGSTHFAPGELIDYFQSIGMSFGGDTNALTAYDRTVYKIILPNSARQDLQQGLLVMSDFARGATFDPGEVDRERGVILAEMTARDSADYRAFVAESAFTLRGTRAAERMPIGVMEVLNQAGSEDLRAFYDAWYRPENMILVLVGDFDTAEAEALVQSHFASLHGRGEAPSCPDLGRLAHRDVDAFYHFEPELGSTEVVLETVSGKQPEHDSLELQRRSLYRLLVGRMLNHRLGRLVEDPATVINTAGYYETTLLDRFRIAGVRAKVEAEQWQQGLAETDRVIRQALTYGFTPSEMDRVKRQLLAELDQAVQTSQTRDSVTLATTVLSHLQVDRVMMSPEQERDLYTPMLEAVTAEELATLFQDEWGRGTVLVKVIGATELPLADAPQQILAAYRTLQEAAVAPPEAPEALAFPYLPVPDVGPSPSEQETFGDIGAVRYRFGDELVVTVKRTDFQKETVVVSVQFGQGKKGLPRPGLDLLAAAVVNNSGSGRYRATELQQILAGSSVQFRFQIGEEAFSWEGQALQSDLEKLLQMIQTVLVDQGFRQDAYERAMENFALMYRQLPKSVEGAVRLFLEPFFAGGVPGFGLPDWDVFSQLQLADVVGWLEPSFHHAPLEISVVGDIDPEQVRDLVARYFIGRPVQEMDRLPPTKPRFPAGETLQESVATSIDKAVVRTAWLTEDFWDISRSRRLHVLAAVFEDRLRREVRERLGASYSPGVYSYTSRSYEGYGMVVAEVVAESGRVETVGEAIEAVAASLRNAVIDDAELERAKNPLATSLKQSVRSNRYWLHSVLALSSRHPEQLRWPLTMVDDFAAVTGEEVRTLADRYLVPQRRAVGIVKPAAPVHETSETVLEEALN</sequence>
<evidence type="ECO:0000256" key="7">
    <source>
        <dbReference type="ARBA" id="ARBA00023049"/>
    </source>
</evidence>
<dbReference type="InterPro" id="IPR001431">
    <property type="entry name" value="Pept_M16_Zn_BS"/>
</dbReference>
<dbReference type="InterPro" id="IPR050626">
    <property type="entry name" value="Peptidase_M16"/>
</dbReference>